<dbReference type="EMBL" id="UFAJ01001129">
    <property type="protein sequence ID" value="SSD62090.1"/>
    <property type="molecule type" value="Genomic_DNA"/>
</dbReference>
<name>A0A376BD84_9ASCO</name>
<dbReference type="InterPro" id="IPR051402">
    <property type="entry name" value="KPR-Related"/>
</dbReference>
<dbReference type="VEuPathDB" id="FungiDB:SCODWIG_03852"/>
<dbReference type="PANTHER" id="PTHR21708:SF34">
    <property type="entry name" value="OUTER SPORE WALL PROTEIN 2"/>
    <property type="match status" value="1"/>
</dbReference>
<proteinExistence type="predicted"/>
<keyword evidence="3" id="KW-1185">Reference proteome</keyword>
<accession>A0A376BD84</accession>
<feature type="compositionally biased region" description="Polar residues" evidence="1">
    <location>
        <begin position="459"/>
        <end position="468"/>
    </location>
</feature>
<dbReference type="Proteomes" id="UP000262825">
    <property type="component" value="Unassembled WGS sequence"/>
</dbReference>
<organism evidence="2 3">
    <name type="scientific">Saccharomycodes ludwigii</name>
    <dbReference type="NCBI Taxonomy" id="36035"/>
    <lineage>
        <taxon>Eukaryota</taxon>
        <taxon>Fungi</taxon>
        <taxon>Dikarya</taxon>
        <taxon>Ascomycota</taxon>
        <taxon>Saccharomycotina</taxon>
        <taxon>Saccharomycetes</taxon>
        <taxon>Saccharomycodales</taxon>
        <taxon>Saccharomycodaceae</taxon>
        <taxon>Saccharomycodes</taxon>
    </lineage>
</organism>
<reference evidence="3" key="1">
    <citation type="submission" date="2018-06" db="EMBL/GenBank/DDBJ databases">
        <authorList>
            <person name="Guldener U."/>
        </authorList>
    </citation>
    <scope>NUCLEOTIDE SEQUENCE [LARGE SCALE GENOMIC DNA]</scope>
    <source>
        <strain evidence="3">UTAD17</strain>
    </source>
</reference>
<feature type="region of interest" description="Disordered" evidence="1">
    <location>
        <begin position="494"/>
        <end position="513"/>
    </location>
</feature>
<gene>
    <name evidence="2" type="ORF">SCODWIG_03852</name>
</gene>
<dbReference type="AlphaFoldDB" id="A0A376BD84"/>
<dbReference type="PANTHER" id="PTHR21708">
    <property type="entry name" value="PROBABLE 2-DEHYDROPANTOATE 2-REDUCTASE"/>
    <property type="match status" value="1"/>
</dbReference>
<evidence type="ECO:0008006" key="4">
    <source>
        <dbReference type="Google" id="ProtNLM"/>
    </source>
</evidence>
<evidence type="ECO:0000313" key="3">
    <source>
        <dbReference type="Proteomes" id="UP000262825"/>
    </source>
</evidence>
<feature type="region of interest" description="Disordered" evidence="1">
    <location>
        <begin position="419"/>
        <end position="477"/>
    </location>
</feature>
<evidence type="ECO:0000256" key="1">
    <source>
        <dbReference type="SAM" id="MobiDB-lite"/>
    </source>
</evidence>
<dbReference type="GO" id="GO:0005737">
    <property type="term" value="C:cytoplasm"/>
    <property type="evidence" value="ECO:0007669"/>
    <property type="project" value="TreeGrafter"/>
</dbReference>
<dbReference type="OrthoDB" id="4068630at2759"/>
<sequence>MYENQLVCLTIGDTPTTQFISWRLSLTNVFLIQVADCISSDGLVSWKSTKLGLNFYKPNLFYKDMETLEKDFKRDSKSDLYKVDIVIISCISFKEYQKHCLSLSQIINEKTIIIADANFCVDIELCLYTNLQNIFGGILSILCDVETRNLSSGSYALVSDCIRVFLGVTYISNEPAYAEDIIKFKQLNNKKLKHQIEDKKSVLNIFYLLIREHTTKYIEIISTESNEMALKVWLYIIPRISLNTISIIFDQLDYSLLLQQNFARAIFQELVDELIVLSYRHSHILPKQFMKKEIEITDSTDPNVIVEICQNINYDTIEKLIIDRKRELDRFTINEYPEFLTLSFEAYCFYHKLEYPAYILLYQPIFLADFFKVKCSSLKFLFGFYSRLLAISGYAIEGGTSIATTPDVLFGKRLHITNSVPPETTKKDNKTRGKRNRNREGKPTGAKKGKSKNIRSSEKSPISTSRNNKSSEELQDEQIQKSLEDLFIEIASVSSGSKSTDDGDVKNKMKEGNGNDAEYWSSGDDISDSEKFLNTLSNAELLKLNTKYVENYRKNEQNILKLHTHEDFNEEKGRGTGTDDFGPSNYVDPNMSVYLPNFSTRPTRYKQKQANIYYSYANSETPAASLRAYSNQITDFEKEIRSHNFTSVPKFHGNELTVSPEKNKQLITKDVLEKRKQLKSIMRACREHNVTQTYQFGNDRYSAKIYDNDKLLHNYIDLISSVNMGGILDLTTSRYGSVDTAEKIEQDCRTKKKRLAKHTQLLLTSTKSDETEPINYCLKTTKK</sequence>
<protein>
    <recommendedName>
        <fullName evidence="4">Outer spore wall protein 2</fullName>
    </recommendedName>
</protein>
<feature type="compositionally biased region" description="Basic and acidic residues" evidence="1">
    <location>
        <begin position="499"/>
        <end position="513"/>
    </location>
</feature>
<evidence type="ECO:0000313" key="2">
    <source>
        <dbReference type="EMBL" id="SSD62090.1"/>
    </source>
</evidence>